<evidence type="ECO:0000313" key="1">
    <source>
        <dbReference type="EMBL" id="NEE06657.1"/>
    </source>
</evidence>
<dbReference type="AlphaFoldDB" id="A0A6G3WMI3"/>
<sequence>VEAKDGDEGGTQRYEMSLAQAVNAATISAVGTTRGMPERAVTIALATALQESTLRNIDYGDRDSVGLFQQRPSQG</sequence>
<proteinExistence type="predicted"/>
<reference evidence="1" key="1">
    <citation type="submission" date="2020-01" db="EMBL/GenBank/DDBJ databases">
        <title>Insect and environment-associated Actinomycetes.</title>
        <authorList>
            <person name="Currrie C."/>
            <person name="Chevrette M."/>
            <person name="Carlson C."/>
            <person name="Stubbendieck R."/>
            <person name="Wendt-Pienkowski E."/>
        </authorList>
    </citation>
    <scope>NUCLEOTIDE SEQUENCE</scope>
    <source>
        <strain evidence="1">SID7499</strain>
    </source>
</reference>
<name>A0A6G3WMI3_9ACTN</name>
<organism evidence="1">
    <name type="scientific">Streptomyces sp. SID7499</name>
    <dbReference type="NCBI Taxonomy" id="2706086"/>
    <lineage>
        <taxon>Bacteria</taxon>
        <taxon>Bacillati</taxon>
        <taxon>Actinomycetota</taxon>
        <taxon>Actinomycetes</taxon>
        <taxon>Kitasatosporales</taxon>
        <taxon>Streptomycetaceae</taxon>
        <taxon>Streptomyces</taxon>
    </lineage>
</organism>
<accession>A0A6G3WMI3</accession>
<protein>
    <submittedName>
        <fullName evidence="1">Uncharacterized protein</fullName>
    </submittedName>
</protein>
<gene>
    <name evidence="1" type="ORF">G3M58_09395</name>
</gene>
<feature type="non-terminal residue" evidence="1">
    <location>
        <position position="75"/>
    </location>
</feature>
<dbReference type="EMBL" id="JAAGMN010001083">
    <property type="protein sequence ID" value="NEE06657.1"/>
    <property type="molecule type" value="Genomic_DNA"/>
</dbReference>
<comment type="caution">
    <text evidence="1">The sequence shown here is derived from an EMBL/GenBank/DDBJ whole genome shotgun (WGS) entry which is preliminary data.</text>
</comment>
<feature type="non-terminal residue" evidence="1">
    <location>
        <position position="1"/>
    </location>
</feature>